<evidence type="ECO:0000259" key="1">
    <source>
        <dbReference type="PROSITE" id="PS50280"/>
    </source>
</evidence>
<comment type="caution">
    <text evidence="2">The sequence shown here is derived from an EMBL/GenBank/DDBJ whole genome shotgun (WGS) entry which is preliminary data.</text>
</comment>
<evidence type="ECO:0000313" key="3">
    <source>
        <dbReference type="Proteomes" id="UP000198211"/>
    </source>
</evidence>
<name>A0A225WKQ8_9STRA</name>
<dbReference type="Gene3D" id="2.170.270.10">
    <property type="entry name" value="SET domain"/>
    <property type="match status" value="1"/>
</dbReference>
<feature type="domain" description="SET" evidence="1">
    <location>
        <begin position="1"/>
        <end position="107"/>
    </location>
</feature>
<accession>A0A225WKQ8</accession>
<organism evidence="2 3">
    <name type="scientific">Phytophthora megakarya</name>
    <dbReference type="NCBI Taxonomy" id="4795"/>
    <lineage>
        <taxon>Eukaryota</taxon>
        <taxon>Sar</taxon>
        <taxon>Stramenopiles</taxon>
        <taxon>Oomycota</taxon>
        <taxon>Peronosporomycetes</taxon>
        <taxon>Peronosporales</taxon>
        <taxon>Peronosporaceae</taxon>
        <taxon>Phytophthora</taxon>
    </lineage>
</organism>
<dbReference type="EMBL" id="NBNE01000753">
    <property type="protein sequence ID" value="OWZ17430.1"/>
    <property type="molecule type" value="Genomic_DNA"/>
</dbReference>
<evidence type="ECO:0000313" key="2">
    <source>
        <dbReference type="EMBL" id="OWZ17430.1"/>
    </source>
</evidence>
<dbReference type="InterPro" id="IPR001214">
    <property type="entry name" value="SET_dom"/>
</dbReference>
<dbReference type="AlphaFoldDB" id="A0A225WKQ8"/>
<keyword evidence="3" id="KW-1185">Reference proteome</keyword>
<dbReference type="Pfam" id="PF00856">
    <property type="entry name" value="SET"/>
    <property type="match status" value="1"/>
</dbReference>
<proteinExistence type="predicted"/>
<dbReference type="SUPFAM" id="SSF82199">
    <property type="entry name" value="SET domain"/>
    <property type="match status" value="1"/>
</dbReference>
<dbReference type="InterPro" id="IPR046341">
    <property type="entry name" value="SET_dom_sf"/>
</dbReference>
<gene>
    <name evidence="2" type="ORF">PHMEG_0008620</name>
</gene>
<sequence>MRGLVDSEDIRGGDVIVKYFGHLRLFCPPSKTAPINAGYRLHLKTRTTGSKHVGIDAFSTGSKRRFINCSCEPATRFHEVQTGSRVTVFAVTVRKIYKGEKVTVSYGDKLWFLCLRG</sequence>
<dbReference type="PROSITE" id="PS50280">
    <property type="entry name" value="SET"/>
    <property type="match status" value="1"/>
</dbReference>
<dbReference type="OrthoDB" id="57563at2759"/>
<protein>
    <recommendedName>
        <fullName evidence="1">SET domain-containing protein</fullName>
    </recommendedName>
</protein>
<dbReference type="Proteomes" id="UP000198211">
    <property type="component" value="Unassembled WGS sequence"/>
</dbReference>
<dbReference type="STRING" id="4795.A0A225WKQ8"/>
<reference evidence="3" key="1">
    <citation type="submission" date="2017-03" db="EMBL/GenBank/DDBJ databases">
        <title>Phytopthora megakarya and P. palmivora, two closely related causual agents of cacao black pod achieved similar genome size and gene model numbers by different mechanisms.</title>
        <authorList>
            <person name="Ali S."/>
            <person name="Shao J."/>
            <person name="Larry D.J."/>
            <person name="Kronmiller B."/>
            <person name="Shen D."/>
            <person name="Strem M.D."/>
            <person name="Melnick R.L."/>
            <person name="Guiltinan M.J."/>
            <person name="Tyler B.M."/>
            <person name="Meinhardt L.W."/>
            <person name="Bailey B.A."/>
        </authorList>
    </citation>
    <scope>NUCLEOTIDE SEQUENCE [LARGE SCALE GENOMIC DNA]</scope>
    <source>
        <strain evidence="3">zdho120</strain>
    </source>
</reference>